<keyword evidence="1" id="KW-0472">Membrane</keyword>
<protein>
    <submittedName>
        <fullName evidence="2">Uncharacterized protein</fullName>
    </submittedName>
</protein>
<comment type="caution">
    <text evidence="2">The sequence shown here is derived from an EMBL/GenBank/DDBJ whole genome shotgun (WGS) entry which is preliminary data.</text>
</comment>
<dbReference type="Proteomes" id="UP001519292">
    <property type="component" value="Unassembled WGS sequence"/>
</dbReference>
<reference evidence="2 3" key="1">
    <citation type="submission" date="2021-03" db="EMBL/GenBank/DDBJ databases">
        <title>Genomic Encyclopedia of Type Strains, Phase IV (KMG-IV): sequencing the most valuable type-strain genomes for metagenomic binning, comparative biology and taxonomic classification.</title>
        <authorList>
            <person name="Goeker M."/>
        </authorList>
    </citation>
    <scope>NUCLEOTIDE SEQUENCE [LARGE SCALE GENOMIC DNA]</scope>
    <source>
        <strain evidence="2 3">DSM 101872</strain>
    </source>
</reference>
<evidence type="ECO:0000313" key="3">
    <source>
        <dbReference type="Proteomes" id="UP001519292"/>
    </source>
</evidence>
<organism evidence="2 3">
    <name type="scientific">Lactobacillus colini</name>
    <dbReference type="NCBI Taxonomy" id="1819254"/>
    <lineage>
        <taxon>Bacteria</taxon>
        <taxon>Bacillati</taxon>
        <taxon>Bacillota</taxon>
        <taxon>Bacilli</taxon>
        <taxon>Lactobacillales</taxon>
        <taxon>Lactobacillaceae</taxon>
        <taxon>Lactobacillus</taxon>
    </lineage>
</organism>
<feature type="transmembrane region" description="Helical" evidence="1">
    <location>
        <begin position="80"/>
        <end position="100"/>
    </location>
</feature>
<keyword evidence="1" id="KW-1133">Transmembrane helix</keyword>
<keyword evidence="1" id="KW-0812">Transmembrane</keyword>
<evidence type="ECO:0000256" key="1">
    <source>
        <dbReference type="SAM" id="Phobius"/>
    </source>
</evidence>
<feature type="transmembrane region" description="Helical" evidence="1">
    <location>
        <begin position="120"/>
        <end position="141"/>
    </location>
</feature>
<proteinExistence type="predicted"/>
<gene>
    <name evidence="2" type="ORF">J2Z60_000680</name>
</gene>
<evidence type="ECO:0000313" key="2">
    <source>
        <dbReference type="EMBL" id="MBP2057509.1"/>
    </source>
</evidence>
<name>A0ABS4MCW5_9LACO</name>
<feature type="transmembrane region" description="Helical" evidence="1">
    <location>
        <begin position="12"/>
        <end position="36"/>
    </location>
</feature>
<feature type="transmembrane region" description="Helical" evidence="1">
    <location>
        <begin position="56"/>
        <end position="73"/>
    </location>
</feature>
<sequence length="146" mass="16651">MNAIAKNIKLNLIVSTIIGLVIALFFIFLPNIVSILPVRISNIIANVYSLNSWPQLMPLFIAIFFVGLVRNVSALYSNKIILFALLLLDIVQILLFLFLFLNTPFFNSSYLYISKPVQVIFVFVFSIVFGSEIIGDVIKLIRYFRK</sequence>
<dbReference type="RefSeq" id="WP_209686257.1">
    <property type="nucleotide sequence ID" value="NZ_JAGGLU010000003.1"/>
</dbReference>
<keyword evidence="3" id="KW-1185">Reference proteome</keyword>
<dbReference type="EMBL" id="JAGGLU010000003">
    <property type="protein sequence ID" value="MBP2057509.1"/>
    <property type="molecule type" value="Genomic_DNA"/>
</dbReference>
<accession>A0ABS4MCW5</accession>